<evidence type="ECO:0000313" key="15">
    <source>
        <dbReference type="EMBL" id="MFC5461771.1"/>
    </source>
</evidence>
<dbReference type="SMART" id="SM00825">
    <property type="entry name" value="PKS_KS"/>
    <property type="match status" value="1"/>
</dbReference>
<dbReference type="NCBIfam" id="NF005589">
    <property type="entry name" value="PRK07314.1"/>
    <property type="match status" value="1"/>
</dbReference>
<keyword evidence="6 13" id="KW-0808">Transferase</keyword>
<dbReference type="RefSeq" id="WP_379785217.1">
    <property type="nucleotide sequence ID" value="NZ_JBHSMU010000015.1"/>
</dbReference>
<dbReference type="InterPro" id="IPR014031">
    <property type="entry name" value="Ketoacyl_synth_C"/>
</dbReference>
<evidence type="ECO:0000256" key="4">
    <source>
        <dbReference type="ARBA" id="ARBA00022475"/>
    </source>
</evidence>
<feature type="domain" description="Ketosynthase family 3 (KS3)" evidence="14">
    <location>
        <begin position="1"/>
        <end position="408"/>
    </location>
</feature>
<dbReference type="PROSITE" id="PS52004">
    <property type="entry name" value="KS3_2"/>
    <property type="match status" value="1"/>
</dbReference>
<comment type="function">
    <text evidence="10">Proposed to synthesize NOD factor fatty acyl chain. Involved in the synthesis of a highly unsaturated fatty acid moiety, which forms part of a lipo-oligosaccharide that is responsible for host specificity.</text>
</comment>
<gene>
    <name evidence="15" type="ORF">ACFPN5_18325</name>
</gene>
<accession>A0ABW0L8T6</accession>
<comment type="subcellular location">
    <subcellularLocation>
        <location evidence="1">Cell inner membrane</location>
    </subcellularLocation>
</comment>
<keyword evidence="5" id="KW-0997">Cell inner membrane</keyword>
<evidence type="ECO:0000256" key="3">
    <source>
        <dbReference type="ARBA" id="ARBA00022458"/>
    </source>
</evidence>
<sequence>MRRVAVTGIGVISPLGNSTWALLESLAAARSGIRRLDGPEYARLASPIAAPAAAEPAPVADPAKSRMMDRTTHFALDASRQALAQAGLPLATLDPSRVGVFIGTGMGGAQSTDDGYRTLYGEQSDRIKPFSVLLAMNSAAASWIGLEYGFTGPNLTFTTACSSSAVAIGEAAMRIASGAADVMLAGGTEAPLCLGPMKAWEAIRTIATPDPRAPSASCKPFSKDRTGMVLGEGAAVLLLEEWESAQARDAVILAEITGYGLTTDVVHLTHPSVEGQARAMALALASARIDAASVDYINAHGTGTPANDAVETAAIKQVFGERAYRIPVSSTKSLHGHLLGAAGALEFAIAILAMDAGIVPPTANLLQPDPACDLDYVPNHARADATIRTVMSNSFAFGGTSVALIGQSRRFHAH</sequence>
<organism evidence="15 16">
    <name type="scientific">Massilia niabensis</name>
    <dbReference type="NCBI Taxonomy" id="544910"/>
    <lineage>
        <taxon>Bacteria</taxon>
        <taxon>Pseudomonadati</taxon>
        <taxon>Pseudomonadota</taxon>
        <taxon>Betaproteobacteria</taxon>
        <taxon>Burkholderiales</taxon>
        <taxon>Oxalobacteraceae</taxon>
        <taxon>Telluria group</taxon>
        <taxon>Massilia</taxon>
    </lineage>
</organism>
<dbReference type="InterPro" id="IPR014030">
    <property type="entry name" value="Ketoacyl_synth_N"/>
</dbReference>
<keyword evidence="4" id="KW-1003">Cell membrane</keyword>
<dbReference type="EMBL" id="JBHSMU010000015">
    <property type="protein sequence ID" value="MFC5461771.1"/>
    <property type="molecule type" value="Genomic_DNA"/>
</dbReference>
<dbReference type="PANTHER" id="PTHR11712:SF352">
    <property type="entry name" value="3-OXOACYL-[ACYL-CARRIER-PROTEIN] SYNTHASE"/>
    <property type="match status" value="1"/>
</dbReference>
<evidence type="ECO:0000259" key="14">
    <source>
        <dbReference type="PROSITE" id="PS52004"/>
    </source>
</evidence>
<dbReference type="Proteomes" id="UP001596050">
    <property type="component" value="Unassembled WGS sequence"/>
</dbReference>
<dbReference type="PROSITE" id="PS00606">
    <property type="entry name" value="KS3_1"/>
    <property type="match status" value="1"/>
</dbReference>
<evidence type="ECO:0000256" key="11">
    <source>
        <dbReference type="ARBA" id="ARBA00039445"/>
    </source>
</evidence>
<keyword evidence="9" id="KW-0472">Membrane</keyword>
<dbReference type="InterPro" id="IPR016039">
    <property type="entry name" value="Thiolase-like"/>
</dbReference>
<proteinExistence type="inferred from homology"/>
<evidence type="ECO:0000256" key="5">
    <source>
        <dbReference type="ARBA" id="ARBA00022519"/>
    </source>
</evidence>
<dbReference type="Gene3D" id="3.40.47.10">
    <property type="match status" value="1"/>
</dbReference>
<keyword evidence="8" id="KW-1133">Transmembrane helix</keyword>
<dbReference type="SUPFAM" id="SSF53901">
    <property type="entry name" value="Thiolase-like"/>
    <property type="match status" value="2"/>
</dbReference>
<evidence type="ECO:0000256" key="6">
    <source>
        <dbReference type="ARBA" id="ARBA00022679"/>
    </source>
</evidence>
<comment type="caution">
    <text evidence="15">The sequence shown here is derived from an EMBL/GenBank/DDBJ whole genome shotgun (WGS) entry which is preliminary data.</text>
</comment>
<keyword evidence="7" id="KW-0812">Transmembrane</keyword>
<evidence type="ECO:0000256" key="13">
    <source>
        <dbReference type="RuleBase" id="RU003694"/>
    </source>
</evidence>
<evidence type="ECO:0000256" key="1">
    <source>
        <dbReference type="ARBA" id="ARBA00004533"/>
    </source>
</evidence>
<dbReference type="CDD" id="cd00834">
    <property type="entry name" value="KAS_I_II"/>
    <property type="match status" value="1"/>
</dbReference>
<evidence type="ECO:0000256" key="7">
    <source>
        <dbReference type="ARBA" id="ARBA00022692"/>
    </source>
</evidence>
<evidence type="ECO:0000313" key="16">
    <source>
        <dbReference type="Proteomes" id="UP001596050"/>
    </source>
</evidence>
<evidence type="ECO:0000256" key="9">
    <source>
        <dbReference type="ARBA" id="ARBA00023136"/>
    </source>
</evidence>
<evidence type="ECO:0000256" key="12">
    <source>
        <dbReference type="ARBA" id="ARBA00041756"/>
    </source>
</evidence>
<evidence type="ECO:0000256" key="2">
    <source>
        <dbReference type="ARBA" id="ARBA00008467"/>
    </source>
</evidence>
<reference evidence="16" key="1">
    <citation type="journal article" date="2019" name="Int. J. Syst. Evol. Microbiol.">
        <title>The Global Catalogue of Microorganisms (GCM) 10K type strain sequencing project: providing services to taxonomists for standard genome sequencing and annotation.</title>
        <authorList>
            <consortium name="The Broad Institute Genomics Platform"/>
            <consortium name="The Broad Institute Genome Sequencing Center for Infectious Disease"/>
            <person name="Wu L."/>
            <person name="Ma J."/>
        </authorList>
    </citation>
    <scope>NUCLEOTIDE SEQUENCE [LARGE SCALE GENOMIC DNA]</scope>
    <source>
        <strain evidence="16">KACC 12649</strain>
    </source>
</reference>
<dbReference type="PANTHER" id="PTHR11712">
    <property type="entry name" value="POLYKETIDE SYNTHASE-RELATED"/>
    <property type="match status" value="1"/>
</dbReference>
<keyword evidence="3" id="KW-0536">Nodulation</keyword>
<name>A0ABW0L8T6_9BURK</name>
<dbReference type="Pfam" id="PF00109">
    <property type="entry name" value="ketoacyl-synt"/>
    <property type="match status" value="1"/>
</dbReference>
<evidence type="ECO:0000256" key="8">
    <source>
        <dbReference type="ARBA" id="ARBA00022989"/>
    </source>
</evidence>
<dbReference type="InterPro" id="IPR018201">
    <property type="entry name" value="Ketoacyl_synth_AS"/>
</dbReference>
<evidence type="ECO:0000256" key="10">
    <source>
        <dbReference type="ARBA" id="ARBA00037576"/>
    </source>
</evidence>
<dbReference type="InterPro" id="IPR000794">
    <property type="entry name" value="Beta-ketoacyl_synthase"/>
</dbReference>
<dbReference type="Pfam" id="PF02801">
    <property type="entry name" value="Ketoacyl-synt_C"/>
    <property type="match status" value="1"/>
</dbReference>
<comment type="similarity">
    <text evidence="2 13">Belongs to the thiolase-like superfamily. Beta-ketoacyl-ACP synthases family.</text>
</comment>
<dbReference type="InterPro" id="IPR020841">
    <property type="entry name" value="PKS_Beta-ketoAc_synthase_dom"/>
</dbReference>
<keyword evidence="16" id="KW-1185">Reference proteome</keyword>
<protein>
    <recommendedName>
        <fullName evidence="11">Nodulation protein E</fullName>
    </recommendedName>
    <alternativeName>
        <fullName evidence="12">Host-specificity of nodulation protein B</fullName>
    </alternativeName>
</protein>